<dbReference type="InterPro" id="IPR027304">
    <property type="entry name" value="Trigger_fact/SurA_dom_sf"/>
</dbReference>
<proteinExistence type="predicted"/>
<dbReference type="STRING" id="454171.CP488_02076"/>
<keyword evidence="8" id="KW-1133">Transmembrane helix</keyword>
<dbReference type="PANTHER" id="PTHR47245:SF1">
    <property type="entry name" value="FOLDASE PROTEIN PRSA"/>
    <property type="match status" value="1"/>
</dbReference>
<evidence type="ECO:0000259" key="9">
    <source>
        <dbReference type="PROSITE" id="PS50198"/>
    </source>
</evidence>
<feature type="transmembrane region" description="Helical" evidence="8">
    <location>
        <begin position="39"/>
        <end position="59"/>
    </location>
</feature>
<evidence type="ECO:0000256" key="2">
    <source>
        <dbReference type="ARBA" id="ARBA00013194"/>
    </source>
</evidence>
<dbReference type="InterPro" id="IPR046357">
    <property type="entry name" value="PPIase_dom_sf"/>
</dbReference>
<dbReference type="PANTHER" id="PTHR47245">
    <property type="entry name" value="PEPTIDYLPROLYL ISOMERASE"/>
    <property type="match status" value="1"/>
</dbReference>
<feature type="region of interest" description="Disordered" evidence="7">
    <location>
        <begin position="1"/>
        <end position="31"/>
    </location>
</feature>
<evidence type="ECO:0000313" key="10">
    <source>
        <dbReference type="EMBL" id="CCW35820.1"/>
    </source>
</evidence>
<dbReference type="EMBL" id="HF951689">
    <property type="protein sequence ID" value="CCW35820.1"/>
    <property type="molecule type" value="Genomic_DNA"/>
</dbReference>
<organism evidence="10 11">
    <name type="scientific">Chthonomonas calidirosea (strain DSM 23976 / ICMP 18418 / T49)</name>
    <dbReference type="NCBI Taxonomy" id="1303518"/>
    <lineage>
        <taxon>Bacteria</taxon>
        <taxon>Bacillati</taxon>
        <taxon>Armatimonadota</taxon>
        <taxon>Chthonomonadia</taxon>
        <taxon>Chthonomonadales</taxon>
        <taxon>Chthonomonadaceae</taxon>
        <taxon>Chthonomonas</taxon>
    </lineage>
</organism>
<evidence type="ECO:0000256" key="1">
    <source>
        <dbReference type="ARBA" id="ARBA00000971"/>
    </source>
</evidence>
<keyword evidence="8" id="KW-0812">Transmembrane</keyword>
<feature type="compositionally biased region" description="Basic and acidic residues" evidence="7">
    <location>
        <begin position="1"/>
        <end position="24"/>
    </location>
</feature>
<dbReference type="Proteomes" id="UP000014227">
    <property type="component" value="Chromosome I"/>
</dbReference>
<dbReference type="Pfam" id="PF13616">
    <property type="entry name" value="Rotamase_3"/>
    <property type="match status" value="1"/>
</dbReference>
<dbReference type="EC" id="5.2.1.8" evidence="2"/>
<dbReference type="SUPFAM" id="SSF109998">
    <property type="entry name" value="Triger factor/SurA peptide-binding domain-like"/>
    <property type="match status" value="1"/>
</dbReference>
<dbReference type="AlphaFoldDB" id="S0EWP7"/>
<evidence type="ECO:0000256" key="5">
    <source>
        <dbReference type="ARBA" id="ARBA00023235"/>
    </source>
</evidence>
<dbReference type="KEGG" id="ccz:CCALI_02013"/>
<accession>S0EWP7</accession>
<dbReference type="GO" id="GO:0003755">
    <property type="term" value="F:peptidyl-prolyl cis-trans isomerase activity"/>
    <property type="evidence" value="ECO:0007669"/>
    <property type="project" value="UniProtKB-KW"/>
</dbReference>
<dbReference type="eggNOG" id="COG0760">
    <property type="taxonomic scope" value="Bacteria"/>
</dbReference>
<dbReference type="Gene3D" id="3.10.50.40">
    <property type="match status" value="1"/>
</dbReference>
<evidence type="ECO:0000256" key="4">
    <source>
        <dbReference type="ARBA" id="ARBA00023110"/>
    </source>
</evidence>
<keyword evidence="5 6" id="KW-0413">Isomerase</keyword>
<keyword evidence="8" id="KW-0472">Membrane</keyword>
<evidence type="ECO:0000256" key="3">
    <source>
        <dbReference type="ARBA" id="ARBA00022729"/>
    </source>
</evidence>
<sequence>METKGTSEEKFVARLPEVKPRRQPEPLPFENSPSAGRRFPLLLLLAVTLIVGIGLGGYIESRRVRARQMVAAVNGYPIYQDEFYRHLEQVAGPQVLKNWRDTVLRIQFAQSLGVAPSDQEVDQRYAEISKAPHFDQMLADRYETPDDVKMNLRSTLAQIAILTHYYGHPLPTSAVEAVYKKNTDPSNPNALFYHPEQVQIAVIITKDKATADKAYDALTSGASFYTVAKQYSQDVSAQNGGLLPWMRKQGGSAPQALKDLIFSLHVDQTTTPHFFMVRDAVTHQLRPTWWIIRMVGHIPASTDPFET</sequence>
<evidence type="ECO:0000256" key="6">
    <source>
        <dbReference type="PROSITE-ProRule" id="PRU00278"/>
    </source>
</evidence>
<dbReference type="HOGENOM" id="CLU_905196_0_0_0"/>
<dbReference type="PROSITE" id="PS50198">
    <property type="entry name" value="PPIC_PPIASE_2"/>
    <property type="match status" value="1"/>
</dbReference>
<dbReference type="PATRIC" id="fig|1303518.3.peg.2077"/>
<reference evidence="11" key="1">
    <citation type="submission" date="2013-03" db="EMBL/GenBank/DDBJ databases">
        <title>Genome sequence of Chthonomonas calidirosea, the first sequenced genome from the Armatimonadetes phylum (formally candidate division OP10).</title>
        <authorList>
            <person name="Lee K.C.Y."/>
            <person name="Morgan X.C."/>
            <person name="Dunfield P.F."/>
            <person name="Tamas I."/>
            <person name="Houghton K.M."/>
            <person name="Vyssotski M."/>
            <person name="Ryan J.L.J."/>
            <person name="Lagutin K."/>
            <person name="McDonald I.R."/>
            <person name="Stott M.B."/>
        </authorList>
    </citation>
    <scope>NUCLEOTIDE SEQUENCE [LARGE SCALE GENOMIC DNA]</scope>
    <source>
        <strain evidence="11">DSM 23976 / ICMP 18418 / T49</strain>
    </source>
</reference>
<feature type="domain" description="PpiC" evidence="9">
    <location>
        <begin position="195"/>
        <end position="272"/>
    </location>
</feature>
<name>S0EWP7_CHTCT</name>
<keyword evidence="3" id="KW-0732">Signal</keyword>
<protein>
    <recommendedName>
        <fullName evidence="2">peptidylprolyl isomerase</fullName>
        <ecNumber evidence="2">5.2.1.8</ecNumber>
    </recommendedName>
</protein>
<gene>
    <name evidence="10" type="ORF">CCALI_02013</name>
</gene>
<evidence type="ECO:0000256" key="8">
    <source>
        <dbReference type="SAM" id="Phobius"/>
    </source>
</evidence>
<dbReference type="InterPro" id="IPR050245">
    <property type="entry name" value="PrsA_foldase"/>
</dbReference>
<keyword evidence="11" id="KW-1185">Reference proteome</keyword>
<dbReference type="InterPro" id="IPR000297">
    <property type="entry name" value="PPIase_PpiC"/>
</dbReference>
<keyword evidence="4 6" id="KW-0697">Rotamase</keyword>
<dbReference type="RefSeq" id="WP_016483344.1">
    <property type="nucleotide sequence ID" value="NC_021487.1"/>
</dbReference>
<comment type="catalytic activity">
    <reaction evidence="1">
        <text>[protein]-peptidylproline (omega=180) = [protein]-peptidylproline (omega=0)</text>
        <dbReference type="Rhea" id="RHEA:16237"/>
        <dbReference type="Rhea" id="RHEA-COMP:10747"/>
        <dbReference type="Rhea" id="RHEA-COMP:10748"/>
        <dbReference type="ChEBI" id="CHEBI:83833"/>
        <dbReference type="ChEBI" id="CHEBI:83834"/>
        <dbReference type="EC" id="5.2.1.8"/>
    </reaction>
</comment>
<evidence type="ECO:0000313" key="11">
    <source>
        <dbReference type="Proteomes" id="UP000014227"/>
    </source>
</evidence>
<dbReference type="InParanoid" id="S0EWP7"/>
<evidence type="ECO:0000256" key="7">
    <source>
        <dbReference type="SAM" id="MobiDB-lite"/>
    </source>
</evidence>